<feature type="compositionally biased region" description="Basic and acidic residues" evidence="17">
    <location>
        <begin position="11"/>
        <end position="25"/>
    </location>
</feature>
<comment type="subcellular location">
    <subcellularLocation>
        <location evidence="1">Cell membrane</location>
        <topology evidence="1">Multi-pass membrane protein</topology>
    </subcellularLocation>
</comment>
<evidence type="ECO:0000256" key="3">
    <source>
        <dbReference type="ARBA" id="ARBA00011700"/>
    </source>
</evidence>
<keyword evidence="7 18" id="KW-0812">Transmembrane</keyword>
<keyword evidence="5" id="KW-0813">Transport</keyword>
<dbReference type="PANTHER" id="PTHR36835:SF1">
    <property type="entry name" value="CYTOCHROME BO(3) UBIQUINOL OXIDASE SUBUNIT 4"/>
    <property type="match status" value="1"/>
</dbReference>
<keyword evidence="10" id="KW-0560">Oxidoreductase</keyword>
<evidence type="ECO:0000256" key="4">
    <source>
        <dbReference type="ARBA" id="ARBA00014689"/>
    </source>
</evidence>
<proteinExistence type="inferred from homology"/>
<dbReference type="EMBL" id="JBEPMM010000003">
    <property type="protein sequence ID" value="MET3692207.1"/>
    <property type="molecule type" value="Genomic_DNA"/>
</dbReference>
<evidence type="ECO:0000256" key="8">
    <source>
        <dbReference type="ARBA" id="ARBA00022982"/>
    </source>
</evidence>
<sequence>MSAASNAGHASGHDAHAHDAAHGDHGESHGSFKGYMTGFVLSVILTAIPFALVMGDVLGNDRLTGLVIMGFAVVQIVVHMIYFLHMNTKSEGGWTILALIFTLTLVIITLTGSLWVMYHLNTNMMPMHMHTR</sequence>
<evidence type="ECO:0000256" key="12">
    <source>
        <dbReference type="ARBA" id="ARBA00025694"/>
    </source>
</evidence>
<evidence type="ECO:0000256" key="16">
    <source>
        <dbReference type="ARBA" id="ARBA00032185"/>
    </source>
</evidence>
<name>A0ABV2L302_9HYPH</name>
<feature type="transmembrane region" description="Helical" evidence="18">
    <location>
        <begin position="66"/>
        <end position="84"/>
    </location>
</feature>
<evidence type="ECO:0000256" key="7">
    <source>
        <dbReference type="ARBA" id="ARBA00022692"/>
    </source>
</evidence>
<keyword evidence="6" id="KW-1003">Cell membrane</keyword>
<feature type="compositionally biased region" description="Low complexity" evidence="17">
    <location>
        <begin position="1"/>
        <end position="10"/>
    </location>
</feature>
<evidence type="ECO:0000256" key="5">
    <source>
        <dbReference type="ARBA" id="ARBA00022448"/>
    </source>
</evidence>
<dbReference type="InterPro" id="IPR014210">
    <property type="entry name" value="Cyt_o_ubiqinol_oxidase_su4"/>
</dbReference>
<evidence type="ECO:0000256" key="11">
    <source>
        <dbReference type="ARBA" id="ARBA00023136"/>
    </source>
</evidence>
<dbReference type="Proteomes" id="UP001549145">
    <property type="component" value="Unassembled WGS sequence"/>
</dbReference>
<keyword evidence="20" id="KW-1185">Reference proteome</keyword>
<evidence type="ECO:0000256" key="1">
    <source>
        <dbReference type="ARBA" id="ARBA00004651"/>
    </source>
</evidence>
<reference evidence="19 20" key="1">
    <citation type="submission" date="2024-06" db="EMBL/GenBank/DDBJ databases">
        <title>Genomic Encyclopedia of Type Strains, Phase IV (KMG-IV): sequencing the most valuable type-strain genomes for metagenomic binning, comparative biology and taxonomic classification.</title>
        <authorList>
            <person name="Goeker M."/>
        </authorList>
    </citation>
    <scope>NUCLEOTIDE SEQUENCE [LARGE SCALE GENOMIC DNA]</scope>
    <source>
        <strain evidence="19 20">DSM 21331</strain>
    </source>
</reference>
<evidence type="ECO:0000256" key="10">
    <source>
        <dbReference type="ARBA" id="ARBA00023002"/>
    </source>
</evidence>
<comment type="similarity">
    <text evidence="2">Belongs to the cytochrome c oxidase bacterial subunit 4 family.</text>
</comment>
<evidence type="ECO:0000313" key="19">
    <source>
        <dbReference type="EMBL" id="MET3692207.1"/>
    </source>
</evidence>
<comment type="function">
    <text evidence="12">Cytochrome bo(3) ubiquinol terminal oxidase is the component of the aerobic respiratory chain of E.coli that predominates when cells are grown at high aeration. Has proton pump activity across the membrane in addition to electron transfer, pumping 2 protons/electron.</text>
</comment>
<dbReference type="NCBIfam" id="TIGR02847">
    <property type="entry name" value="CyoD"/>
    <property type="match status" value="1"/>
</dbReference>
<evidence type="ECO:0000256" key="6">
    <source>
        <dbReference type="ARBA" id="ARBA00022475"/>
    </source>
</evidence>
<keyword evidence="8" id="KW-0249">Electron transport</keyword>
<comment type="subunit">
    <text evidence="3">Heterooctamer of two A chains, two B chains, two C chains and two D chains.</text>
</comment>
<gene>
    <name evidence="19" type="ORF">ABID43_001738</name>
</gene>
<evidence type="ECO:0000256" key="17">
    <source>
        <dbReference type="SAM" id="MobiDB-lite"/>
    </source>
</evidence>
<evidence type="ECO:0000256" key="13">
    <source>
        <dbReference type="ARBA" id="ARBA00030071"/>
    </source>
</evidence>
<dbReference type="PANTHER" id="PTHR36835">
    <property type="entry name" value="CYTOCHROME BO(3) UBIQUINOL OXIDASE SUBUNIT 4"/>
    <property type="match status" value="1"/>
</dbReference>
<dbReference type="RefSeq" id="WP_238278254.1">
    <property type="nucleotide sequence ID" value="NZ_BPQL01000033.1"/>
</dbReference>
<dbReference type="InterPro" id="IPR050968">
    <property type="entry name" value="Cytochrome_c_oxidase_bac_sub4"/>
</dbReference>
<accession>A0ABV2L302</accession>
<evidence type="ECO:0000313" key="20">
    <source>
        <dbReference type="Proteomes" id="UP001549145"/>
    </source>
</evidence>
<keyword evidence="11 18" id="KW-0472">Membrane</keyword>
<evidence type="ECO:0000256" key="18">
    <source>
        <dbReference type="SAM" id="Phobius"/>
    </source>
</evidence>
<keyword evidence="9 18" id="KW-1133">Transmembrane helix</keyword>
<protein>
    <recommendedName>
        <fullName evidence="4">Cytochrome bo(3) ubiquinol oxidase subunit 4</fullName>
    </recommendedName>
    <alternativeName>
        <fullName evidence="16">Cytochrome o ubiquinol oxidase subunit 4</fullName>
    </alternativeName>
    <alternativeName>
        <fullName evidence="13">Oxidase bo(3) subunit 4</fullName>
    </alternativeName>
    <alternativeName>
        <fullName evidence="14">Ubiquinol oxidase polypeptide IV</fullName>
    </alternativeName>
    <alternativeName>
        <fullName evidence="15">Ubiquinol oxidase subunit 4</fullName>
    </alternativeName>
</protein>
<evidence type="ECO:0000256" key="14">
    <source>
        <dbReference type="ARBA" id="ARBA00030211"/>
    </source>
</evidence>
<feature type="transmembrane region" description="Helical" evidence="18">
    <location>
        <begin position="96"/>
        <end position="118"/>
    </location>
</feature>
<feature type="region of interest" description="Disordered" evidence="17">
    <location>
        <begin position="1"/>
        <end position="25"/>
    </location>
</feature>
<dbReference type="InterPro" id="IPR005171">
    <property type="entry name" value="Cyt_c_oxidase_su4_prok"/>
</dbReference>
<comment type="caution">
    <text evidence="19">The sequence shown here is derived from an EMBL/GenBank/DDBJ whole genome shotgun (WGS) entry which is preliminary data.</text>
</comment>
<evidence type="ECO:0000256" key="2">
    <source>
        <dbReference type="ARBA" id="ARBA00008079"/>
    </source>
</evidence>
<evidence type="ECO:0000256" key="9">
    <source>
        <dbReference type="ARBA" id="ARBA00022989"/>
    </source>
</evidence>
<organism evidence="19 20">
    <name type="scientific">Methylobacterium goesingense</name>
    <dbReference type="NCBI Taxonomy" id="243690"/>
    <lineage>
        <taxon>Bacteria</taxon>
        <taxon>Pseudomonadati</taxon>
        <taxon>Pseudomonadota</taxon>
        <taxon>Alphaproteobacteria</taxon>
        <taxon>Hyphomicrobiales</taxon>
        <taxon>Methylobacteriaceae</taxon>
        <taxon>Methylobacterium</taxon>
    </lineage>
</organism>
<feature type="transmembrane region" description="Helical" evidence="18">
    <location>
        <begin position="35"/>
        <end position="54"/>
    </location>
</feature>
<dbReference type="Pfam" id="PF03626">
    <property type="entry name" value="COX4_pro"/>
    <property type="match status" value="1"/>
</dbReference>
<evidence type="ECO:0000256" key="15">
    <source>
        <dbReference type="ARBA" id="ARBA00031887"/>
    </source>
</evidence>